<dbReference type="RefSeq" id="WP_270454596.1">
    <property type="nucleotide sequence ID" value="NZ_JADPIE010000006.1"/>
</dbReference>
<dbReference type="InterPro" id="IPR036950">
    <property type="entry name" value="PBP_transglycosylase"/>
</dbReference>
<dbReference type="InterPro" id="IPR023346">
    <property type="entry name" value="Lysozyme-like_dom_sf"/>
</dbReference>
<dbReference type="Pfam" id="PF00912">
    <property type="entry name" value="Transgly"/>
    <property type="match status" value="1"/>
</dbReference>
<comment type="subcellular location">
    <subcellularLocation>
        <location evidence="2">Cell membrane</location>
        <topology evidence="2">Single-pass type II membrane protein</topology>
    </subcellularLocation>
</comment>
<evidence type="ECO:0000256" key="2">
    <source>
        <dbReference type="ARBA" id="ARBA00004401"/>
    </source>
</evidence>
<evidence type="ECO:0000256" key="12">
    <source>
        <dbReference type="ARBA" id="ARBA00022960"/>
    </source>
</evidence>
<evidence type="ECO:0000256" key="8">
    <source>
        <dbReference type="ARBA" id="ARBA00022676"/>
    </source>
</evidence>
<feature type="region of interest" description="Disordered" evidence="23">
    <location>
        <begin position="715"/>
        <end position="734"/>
    </location>
</feature>
<evidence type="ECO:0000256" key="14">
    <source>
        <dbReference type="ARBA" id="ARBA00022984"/>
    </source>
</evidence>
<dbReference type="InterPro" id="IPR012338">
    <property type="entry name" value="Beta-lactam/transpept-like"/>
</dbReference>
<comment type="catalytic activity">
    <reaction evidence="22">
        <text>[GlcNAc-(1-&gt;4)-Mur2Ac(oyl-L-Ala-gamma-D-Glu-L-Lys-D-Ala-D-Ala)](n)-di-trans,octa-cis-undecaprenyl diphosphate + beta-D-GlcNAc-(1-&gt;4)-Mur2Ac(oyl-L-Ala-gamma-D-Glu-L-Lys-D-Ala-D-Ala)-di-trans,octa-cis-undecaprenyl diphosphate = [GlcNAc-(1-&gt;4)-Mur2Ac(oyl-L-Ala-gamma-D-Glu-L-Lys-D-Ala-D-Ala)](n+1)-di-trans,octa-cis-undecaprenyl diphosphate + di-trans,octa-cis-undecaprenyl diphosphate + H(+)</text>
        <dbReference type="Rhea" id="RHEA:23708"/>
        <dbReference type="Rhea" id="RHEA-COMP:9602"/>
        <dbReference type="Rhea" id="RHEA-COMP:9603"/>
        <dbReference type="ChEBI" id="CHEBI:15378"/>
        <dbReference type="ChEBI" id="CHEBI:58405"/>
        <dbReference type="ChEBI" id="CHEBI:60033"/>
        <dbReference type="ChEBI" id="CHEBI:78435"/>
        <dbReference type="EC" id="2.4.99.28"/>
    </reaction>
</comment>
<reference evidence="27" key="1">
    <citation type="submission" date="2020-11" db="EMBL/GenBank/DDBJ databases">
        <title>Halonatronomonas betainensis gen. nov., sp. nov. a novel haloalkaliphilic representative of the family Halanaerobiacae capable of betaine degradation.</title>
        <authorList>
            <person name="Boltyanskaya Y."/>
            <person name="Kevbrin V."/>
            <person name="Detkova E."/>
            <person name="Grouzdev D.S."/>
            <person name="Koziaeva V."/>
            <person name="Zhilina T."/>
        </authorList>
    </citation>
    <scope>NUCLEOTIDE SEQUENCE</scope>
    <source>
        <strain evidence="27">Z-7014</strain>
    </source>
</reference>
<dbReference type="InterPro" id="IPR050396">
    <property type="entry name" value="Glycosyltr_51/Transpeptidase"/>
</dbReference>
<feature type="compositionally biased region" description="Low complexity" evidence="23">
    <location>
        <begin position="844"/>
        <end position="856"/>
    </location>
</feature>
<keyword evidence="13" id="KW-0735">Signal-anchor</keyword>
<gene>
    <name evidence="27" type="ORF">I0Q91_10940</name>
</gene>
<evidence type="ECO:0000256" key="5">
    <source>
        <dbReference type="ARBA" id="ARBA00018638"/>
    </source>
</evidence>
<evidence type="ECO:0000256" key="1">
    <source>
        <dbReference type="ARBA" id="ARBA00002624"/>
    </source>
</evidence>
<dbReference type="Pfam" id="PF00905">
    <property type="entry name" value="Transpeptidase"/>
    <property type="match status" value="1"/>
</dbReference>
<evidence type="ECO:0000256" key="20">
    <source>
        <dbReference type="ARBA" id="ARBA00034000"/>
    </source>
</evidence>
<comment type="function">
    <text evidence="1">Cell wall formation. Synthesis of cross-linked peptidoglycan from the lipid intermediates. The enzyme has a penicillin-insensitive transglycosylase N-terminal domain (formation of linear glycan strands) and a penicillin-sensitive transpeptidase C-terminal domain (cross-linking of the peptide subunits).</text>
</comment>
<evidence type="ECO:0000256" key="13">
    <source>
        <dbReference type="ARBA" id="ARBA00022968"/>
    </source>
</evidence>
<dbReference type="PANTHER" id="PTHR32282">
    <property type="entry name" value="BINDING PROTEIN TRANSPEPTIDASE, PUTATIVE-RELATED"/>
    <property type="match status" value="1"/>
</dbReference>
<evidence type="ECO:0000259" key="26">
    <source>
        <dbReference type="Pfam" id="PF00912"/>
    </source>
</evidence>
<comment type="pathway">
    <text evidence="3">Cell wall biogenesis; peptidoglycan biosynthesis.</text>
</comment>
<keyword evidence="14" id="KW-0573">Peptidoglycan synthesis</keyword>
<dbReference type="Proteomes" id="UP000621436">
    <property type="component" value="Unassembled WGS sequence"/>
</dbReference>
<keyword evidence="15 24" id="KW-1133">Transmembrane helix</keyword>
<feature type="compositionally biased region" description="Acidic residues" evidence="23">
    <location>
        <begin position="782"/>
        <end position="791"/>
    </location>
</feature>
<keyword evidence="19" id="KW-0961">Cell wall biogenesis/degradation</keyword>
<dbReference type="InterPro" id="IPR001460">
    <property type="entry name" value="PCN-bd_Tpept"/>
</dbReference>
<dbReference type="PANTHER" id="PTHR32282:SF33">
    <property type="entry name" value="PEPTIDOGLYCAN GLYCOSYLTRANSFERASE"/>
    <property type="match status" value="1"/>
</dbReference>
<evidence type="ECO:0000256" key="16">
    <source>
        <dbReference type="ARBA" id="ARBA00023136"/>
    </source>
</evidence>
<evidence type="ECO:0000256" key="9">
    <source>
        <dbReference type="ARBA" id="ARBA00022679"/>
    </source>
</evidence>
<keyword evidence="8" id="KW-0328">Glycosyltransferase</keyword>
<dbReference type="InterPro" id="IPR001264">
    <property type="entry name" value="Glyco_trans_51"/>
</dbReference>
<evidence type="ECO:0000256" key="21">
    <source>
        <dbReference type="ARBA" id="ARBA00044770"/>
    </source>
</evidence>
<feature type="region of interest" description="Disordered" evidence="23">
    <location>
        <begin position="746"/>
        <end position="856"/>
    </location>
</feature>
<comment type="catalytic activity">
    <reaction evidence="20">
        <text>Preferential cleavage: (Ac)2-L-Lys-D-Ala-|-D-Ala. Also transpeptidation of peptidyl-alanyl moieties that are N-acyl substituents of D-alanine.</text>
        <dbReference type="EC" id="3.4.16.4"/>
    </reaction>
</comment>
<feature type="domain" description="Glycosyl transferase family 51" evidence="26">
    <location>
        <begin position="66"/>
        <end position="240"/>
    </location>
</feature>
<dbReference type="Gene3D" id="3.40.710.10">
    <property type="entry name" value="DD-peptidase/beta-lactamase superfamily"/>
    <property type="match status" value="1"/>
</dbReference>
<keyword evidence="18" id="KW-0511">Multifunctional enzyme</keyword>
<dbReference type="AlphaFoldDB" id="A0A931ATF7"/>
<keyword evidence="17" id="KW-0046">Antibiotic resistance</keyword>
<name>A0A931ATF7_9FIRM</name>
<dbReference type="GO" id="GO:0008955">
    <property type="term" value="F:peptidoglycan glycosyltransferase activity"/>
    <property type="evidence" value="ECO:0007669"/>
    <property type="project" value="UniProtKB-EC"/>
</dbReference>
<keyword evidence="10 24" id="KW-0812">Transmembrane</keyword>
<dbReference type="GO" id="GO:0008658">
    <property type="term" value="F:penicillin binding"/>
    <property type="evidence" value="ECO:0007669"/>
    <property type="project" value="InterPro"/>
</dbReference>
<evidence type="ECO:0000256" key="6">
    <source>
        <dbReference type="ARBA" id="ARBA00022645"/>
    </source>
</evidence>
<evidence type="ECO:0000256" key="18">
    <source>
        <dbReference type="ARBA" id="ARBA00023268"/>
    </source>
</evidence>
<keyword evidence="6" id="KW-0121">Carboxypeptidase</keyword>
<sequence length="856" mass="95810">MSAKKNEQKSSKKKTNKKYIFAFILILFFFITGLFLGGLTWIIQDTPDISDYRGGSLSTMIYSNDGDLINSLYQENRVYVTLDEIPENLQNAFIAIEDHNFYDHHGIDLVGIGRALVTNIIEGRRAQGGSTITQQLARSALLSQEKTYYRKLQEAYLALQFERLYTKDEILEMYLNEIFLGHSAYGVEAASQQYFGKSVSELNLSESALVAGLTRAPNYYSPYNNMDEAVRRRGIVLNRMYQLDYLDEDQRNTAHQEEVELSADGRTIDESAPYFVRYVRDQLIRMFGAQTVFGGGLEVYTTIDLDKQRKAEESIQEALDEGIIPSIDRETEIANIQPQFSSISIEPESGEIRAMIGGRGDDEFNRATQAARQPGSAFKPFVYAEAIRQGQFPASLVEDIPRPSPSNDTNFEIWPVNFNHQYHGLVSLRQALASSLNVAAVNLIEDIGVEATTDIAEEMGISTFAPSDYYDDHLSLALGGLTRGVTPLELTSSYGVFANNGVWVQPHAIKEVRDRDGNVLYKANPDKRVVFDEEDNYLIQSMLQSVVQDGTGWRADLGREVGGKTGTTNRYTDAWFIGFIPELVTGVWIGEDSPRQMNYSDTGRIGSGQAVQIWRKFMDKAIEDIPATAFDRPENIVSLEIDPITAKLPDGNNPRAINEIFREDNTPSDTSDFSGEISTVRIDRETGKLATDNCPEDNIVSREYLVDSGIMLGPDDIGFQQSSSPGGGRSSISGRYQAREGMPLIEIDSETGIPNRDDDGNLVFKTVPDEYCGEHGGTPLDQPDETPDEDRDQLFPIGEQDDETDDDDIDLDLDEIEDEEPEDDVEEDEEPEEDSSREDRRSTIDSLLDRLSPSDD</sequence>
<evidence type="ECO:0000256" key="7">
    <source>
        <dbReference type="ARBA" id="ARBA00022670"/>
    </source>
</evidence>
<keyword evidence="11" id="KW-0378">Hydrolase</keyword>
<evidence type="ECO:0000256" key="10">
    <source>
        <dbReference type="ARBA" id="ARBA00022692"/>
    </source>
</evidence>
<evidence type="ECO:0000256" key="23">
    <source>
        <dbReference type="SAM" id="MobiDB-lite"/>
    </source>
</evidence>
<dbReference type="Gene3D" id="1.10.3810.10">
    <property type="entry name" value="Biosynthetic peptidoglycan transglycosylase-like"/>
    <property type="match status" value="1"/>
</dbReference>
<keyword evidence="16 24" id="KW-0472">Membrane</keyword>
<dbReference type="SUPFAM" id="SSF53955">
    <property type="entry name" value="Lysozyme-like"/>
    <property type="match status" value="1"/>
</dbReference>
<keyword evidence="28" id="KW-1185">Reference proteome</keyword>
<feature type="compositionally biased region" description="Low complexity" evidence="23">
    <location>
        <begin position="717"/>
        <end position="734"/>
    </location>
</feature>
<dbReference type="GO" id="GO:0009002">
    <property type="term" value="F:serine-type D-Ala-D-Ala carboxypeptidase activity"/>
    <property type="evidence" value="ECO:0007669"/>
    <property type="project" value="UniProtKB-EC"/>
</dbReference>
<dbReference type="NCBIfam" id="TIGR02074">
    <property type="entry name" value="PBP_1a_fam"/>
    <property type="match status" value="1"/>
</dbReference>
<evidence type="ECO:0000256" key="24">
    <source>
        <dbReference type="SAM" id="Phobius"/>
    </source>
</evidence>
<dbReference type="SUPFAM" id="SSF56601">
    <property type="entry name" value="beta-lactamase/transpeptidase-like"/>
    <property type="match status" value="1"/>
</dbReference>
<dbReference type="EC" id="3.4.16.4" evidence="4"/>
<evidence type="ECO:0000256" key="3">
    <source>
        <dbReference type="ARBA" id="ARBA00004752"/>
    </source>
</evidence>
<feature type="transmembrane region" description="Helical" evidence="24">
    <location>
        <begin position="20"/>
        <end position="43"/>
    </location>
</feature>
<protein>
    <recommendedName>
        <fullName evidence="5">Penicillin-binding protein 1A</fullName>
        <ecNumber evidence="21">2.4.99.28</ecNumber>
        <ecNumber evidence="4">3.4.16.4</ecNumber>
    </recommendedName>
</protein>
<dbReference type="EMBL" id="JADPIE010000006">
    <property type="protein sequence ID" value="MBF8437601.1"/>
    <property type="molecule type" value="Genomic_DNA"/>
</dbReference>
<organism evidence="27 28">
    <name type="scientific">Halonatronomonas betaini</name>
    <dbReference type="NCBI Taxonomy" id="2778430"/>
    <lineage>
        <taxon>Bacteria</taxon>
        <taxon>Bacillati</taxon>
        <taxon>Bacillota</taxon>
        <taxon>Clostridia</taxon>
        <taxon>Halanaerobiales</taxon>
        <taxon>Halarsenatibacteraceae</taxon>
        <taxon>Halonatronomonas</taxon>
    </lineage>
</organism>
<evidence type="ECO:0000256" key="22">
    <source>
        <dbReference type="ARBA" id="ARBA00049902"/>
    </source>
</evidence>
<dbReference type="GO" id="GO:0008360">
    <property type="term" value="P:regulation of cell shape"/>
    <property type="evidence" value="ECO:0007669"/>
    <property type="project" value="UniProtKB-KW"/>
</dbReference>
<evidence type="ECO:0000256" key="17">
    <source>
        <dbReference type="ARBA" id="ARBA00023251"/>
    </source>
</evidence>
<accession>A0A931ATF7</accession>
<dbReference type="GO" id="GO:0030288">
    <property type="term" value="C:outer membrane-bounded periplasmic space"/>
    <property type="evidence" value="ECO:0007669"/>
    <property type="project" value="TreeGrafter"/>
</dbReference>
<evidence type="ECO:0000313" key="28">
    <source>
        <dbReference type="Proteomes" id="UP000621436"/>
    </source>
</evidence>
<evidence type="ECO:0000259" key="25">
    <source>
        <dbReference type="Pfam" id="PF00905"/>
    </source>
</evidence>
<evidence type="ECO:0000256" key="11">
    <source>
        <dbReference type="ARBA" id="ARBA00022801"/>
    </source>
</evidence>
<dbReference type="GO" id="GO:0071555">
    <property type="term" value="P:cell wall organization"/>
    <property type="evidence" value="ECO:0007669"/>
    <property type="project" value="UniProtKB-KW"/>
</dbReference>
<keyword evidence="7" id="KW-0645">Protease</keyword>
<evidence type="ECO:0000256" key="4">
    <source>
        <dbReference type="ARBA" id="ARBA00012448"/>
    </source>
</evidence>
<dbReference type="FunFam" id="1.10.3810.10:FF:000003">
    <property type="entry name" value="Penicillin-binding protein 1a"/>
    <property type="match status" value="1"/>
</dbReference>
<evidence type="ECO:0000256" key="19">
    <source>
        <dbReference type="ARBA" id="ARBA00023316"/>
    </source>
</evidence>
<dbReference type="GO" id="GO:0005886">
    <property type="term" value="C:plasma membrane"/>
    <property type="evidence" value="ECO:0007669"/>
    <property type="project" value="UniProtKB-SubCell"/>
</dbReference>
<evidence type="ECO:0000256" key="15">
    <source>
        <dbReference type="ARBA" id="ARBA00022989"/>
    </source>
</evidence>
<keyword evidence="12" id="KW-0133">Cell shape</keyword>
<keyword evidence="9" id="KW-0808">Transferase</keyword>
<dbReference type="GO" id="GO:0046677">
    <property type="term" value="P:response to antibiotic"/>
    <property type="evidence" value="ECO:0007669"/>
    <property type="project" value="UniProtKB-KW"/>
</dbReference>
<dbReference type="GO" id="GO:0006508">
    <property type="term" value="P:proteolysis"/>
    <property type="evidence" value="ECO:0007669"/>
    <property type="project" value="UniProtKB-KW"/>
</dbReference>
<feature type="compositionally biased region" description="Acidic residues" evidence="23">
    <location>
        <begin position="799"/>
        <end position="836"/>
    </location>
</feature>
<dbReference type="GO" id="GO:0009252">
    <property type="term" value="P:peptidoglycan biosynthetic process"/>
    <property type="evidence" value="ECO:0007669"/>
    <property type="project" value="UniProtKB-KW"/>
</dbReference>
<feature type="domain" description="Penicillin-binding protein transpeptidase" evidence="25">
    <location>
        <begin position="345"/>
        <end position="582"/>
    </location>
</feature>
<comment type="caution">
    <text evidence="27">The sequence shown here is derived from an EMBL/GenBank/DDBJ whole genome shotgun (WGS) entry which is preliminary data.</text>
</comment>
<evidence type="ECO:0000313" key="27">
    <source>
        <dbReference type="EMBL" id="MBF8437601.1"/>
    </source>
</evidence>
<proteinExistence type="predicted"/>
<dbReference type="EC" id="2.4.99.28" evidence="21"/>